<gene>
    <name evidence="2" type="ORF">CFP56_008503</name>
</gene>
<sequence>KNQELERKNWELEHITQENTLLKRAVVVLHERLEQCNNKEQEIKHLKDKLTTLEENTLLKRAVVVQHERLEQCNNKEQEIKHLKDKLTTLE</sequence>
<organism evidence="2 3">
    <name type="scientific">Quercus suber</name>
    <name type="common">Cork oak</name>
    <dbReference type="NCBI Taxonomy" id="58331"/>
    <lineage>
        <taxon>Eukaryota</taxon>
        <taxon>Viridiplantae</taxon>
        <taxon>Streptophyta</taxon>
        <taxon>Embryophyta</taxon>
        <taxon>Tracheophyta</taxon>
        <taxon>Spermatophyta</taxon>
        <taxon>Magnoliopsida</taxon>
        <taxon>eudicotyledons</taxon>
        <taxon>Gunneridae</taxon>
        <taxon>Pentapetalae</taxon>
        <taxon>rosids</taxon>
        <taxon>fabids</taxon>
        <taxon>Fagales</taxon>
        <taxon>Fagaceae</taxon>
        <taxon>Quercus</taxon>
    </lineage>
</organism>
<keyword evidence="1" id="KW-0175">Coiled coil</keyword>
<dbReference type="AlphaFoldDB" id="A0AAW0L361"/>
<reference evidence="2 3" key="1">
    <citation type="journal article" date="2018" name="Sci. Data">
        <title>The draft genome sequence of cork oak.</title>
        <authorList>
            <person name="Ramos A.M."/>
            <person name="Usie A."/>
            <person name="Barbosa P."/>
            <person name="Barros P.M."/>
            <person name="Capote T."/>
            <person name="Chaves I."/>
            <person name="Simoes F."/>
            <person name="Abreu I."/>
            <person name="Carrasquinho I."/>
            <person name="Faro C."/>
            <person name="Guimaraes J.B."/>
            <person name="Mendonca D."/>
            <person name="Nobrega F."/>
            <person name="Rodrigues L."/>
            <person name="Saibo N.J.M."/>
            <person name="Varela M.C."/>
            <person name="Egas C."/>
            <person name="Matos J."/>
            <person name="Miguel C.M."/>
            <person name="Oliveira M.M."/>
            <person name="Ricardo C.P."/>
            <person name="Goncalves S."/>
        </authorList>
    </citation>
    <scope>NUCLEOTIDE SEQUENCE [LARGE SCALE GENOMIC DNA]</scope>
    <source>
        <strain evidence="3">cv. HL8</strain>
    </source>
</reference>
<dbReference type="EMBL" id="PKMF04000161">
    <property type="protein sequence ID" value="KAK7846062.1"/>
    <property type="molecule type" value="Genomic_DNA"/>
</dbReference>
<dbReference type="PANTHER" id="PTHR31245">
    <property type="entry name" value="UBIQUITIN SYSTEM COMPONENT CUE PROTEIN"/>
    <property type="match status" value="1"/>
</dbReference>
<evidence type="ECO:0000313" key="3">
    <source>
        <dbReference type="Proteomes" id="UP000237347"/>
    </source>
</evidence>
<evidence type="ECO:0000313" key="2">
    <source>
        <dbReference type="EMBL" id="KAK7846062.1"/>
    </source>
</evidence>
<protein>
    <submittedName>
        <fullName evidence="2">Uncharacterized protein</fullName>
    </submittedName>
</protein>
<proteinExistence type="predicted"/>
<evidence type="ECO:0000256" key="1">
    <source>
        <dbReference type="SAM" id="Coils"/>
    </source>
</evidence>
<comment type="caution">
    <text evidence="2">The sequence shown here is derived from an EMBL/GenBank/DDBJ whole genome shotgun (WGS) entry which is preliminary data.</text>
</comment>
<feature type="coiled-coil region" evidence="1">
    <location>
        <begin position="29"/>
        <end position="56"/>
    </location>
</feature>
<dbReference type="Proteomes" id="UP000237347">
    <property type="component" value="Unassembled WGS sequence"/>
</dbReference>
<feature type="non-terminal residue" evidence="2">
    <location>
        <position position="1"/>
    </location>
</feature>
<feature type="non-terminal residue" evidence="2">
    <location>
        <position position="91"/>
    </location>
</feature>
<dbReference type="PANTHER" id="PTHR31245:SF20">
    <property type="entry name" value="F18B13.13 PROTEIN"/>
    <property type="match status" value="1"/>
</dbReference>
<name>A0AAW0L361_QUESU</name>
<keyword evidence="3" id="KW-1185">Reference proteome</keyword>
<accession>A0AAW0L361</accession>